<dbReference type="Gene3D" id="1.20.1300.10">
    <property type="entry name" value="Fumarate reductase/succinate dehydrogenase, transmembrane subunit"/>
    <property type="match status" value="1"/>
</dbReference>
<evidence type="ECO:0000256" key="1">
    <source>
        <dbReference type="ARBA" id="ARBA00004050"/>
    </source>
</evidence>
<dbReference type="PROSITE" id="PS01001">
    <property type="entry name" value="SDH_CYT_2"/>
    <property type="match status" value="1"/>
</dbReference>
<dbReference type="InterPro" id="IPR034804">
    <property type="entry name" value="SQR/QFR_C/D"/>
</dbReference>
<dbReference type="SUPFAM" id="SSF81343">
    <property type="entry name" value="Fumarate reductase respiratory complex transmembrane subunits"/>
    <property type="match status" value="1"/>
</dbReference>
<name>A0A1T4RXN1_9HYPH</name>
<evidence type="ECO:0000256" key="8">
    <source>
        <dbReference type="ARBA" id="ARBA00022989"/>
    </source>
</evidence>
<evidence type="ECO:0000256" key="6">
    <source>
        <dbReference type="ARBA" id="ARBA00022692"/>
    </source>
</evidence>
<keyword evidence="10 13" id="KW-0472">Membrane</keyword>
<organism evidence="14 15">
    <name type="scientific">Consotaella salsifontis</name>
    <dbReference type="NCBI Taxonomy" id="1365950"/>
    <lineage>
        <taxon>Bacteria</taxon>
        <taxon>Pseudomonadati</taxon>
        <taxon>Pseudomonadota</taxon>
        <taxon>Alphaproteobacteria</taxon>
        <taxon>Hyphomicrobiales</taxon>
        <taxon>Aurantimonadaceae</taxon>
        <taxon>Consotaella</taxon>
    </lineage>
</organism>
<evidence type="ECO:0000256" key="2">
    <source>
        <dbReference type="ARBA" id="ARBA00004141"/>
    </source>
</evidence>
<evidence type="ECO:0000256" key="12">
    <source>
        <dbReference type="PIRSR" id="PIRSR000178-1"/>
    </source>
</evidence>
<dbReference type="AlphaFoldDB" id="A0A1T4RXN1"/>
<dbReference type="CDD" id="cd03499">
    <property type="entry name" value="SQR_TypeC_SdhC"/>
    <property type="match status" value="1"/>
</dbReference>
<comment type="subcellular location">
    <subcellularLocation>
        <location evidence="2">Membrane</location>
        <topology evidence="2">Multi-pass membrane protein</topology>
    </subcellularLocation>
</comment>
<dbReference type="PANTHER" id="PTHR10978">
    <property type="entry name" value="SUCCINATE DEHYDROGENASE CYTOCHROME B560 SUBUNIT"/>
    <property type="match status" value="1"/>
</dbReference>
<reference evidence="14 15" key="1">
    <citation type="submission" date="2017-02" db="EMBL/GenBank/DDBJ databases">
        <authorList>
            <person name="Peterson S.W."/>
        </authorList>
    </citation>
    <scope>NUCLEOTIDE SEQUENCE [LARGE SCALE GENOMIC DNA]</scope>
    <source>
        <strain evidence="14 15">USBA 369</strain>
    </source>
</reference>
<accession>A0A1T4RXN1</accession>
<keyword evidence="7 12" id="KW-0479">Metal-binding</keyword>
<comment type="similarity">
    <text evidence="3">Belongs to the cytochrome b560 family.</text>
</comment>
<dbReference type="STRING" id="1365950.SAMN05428963_10866"/>
<evidence type="ECO:0000256" key="4">
    <source>
        <dbReference type="ARBA" id="ARBA00020076"/>
    </source>
</evidence>
<evidence type="ECO:0000256" key="7">
    <source>
        <dbReference type="ARBA" id="ARBA00022723"/>
    </source>
</evidence>
<dbReference type="OrthoDB" id="9799441at2"/>
<feature type="transmembrane region" description="Helical" evidence="13">
    <location>
        <begin position="107"/>
        <end position="129"/>
    </location>
</feature>
<dbReference type="EMBL" id="FUXL01000008">
    <property type="protein sequence ID" value="SKA20713.1"/>
    <property type="molecule type" value="Genomic_DNA"/>
</dbReference>
<evidence type="ECO:0000256" key="13">
    <source>
        <dbReference type="SAM" id="Phobius"/>
    </source>
</evidence>
<keyword evidence="8 13" id="KW-1133">Transmembrane helix</keyword>
<gene>
    <name evidence="14" type="ORF">SAMN05428963_10866</name>
</gene>
<protein>
    <recommendedName>
        <fullName evidence="4">Succinate dehydrogenase cytochrome b556 subunit</fullName>
    </recommendedName>
</protein>
<comment type="cofactor">
    <cofactor evidence="12">
        <name>heme</name>
        <dbReference type="ChEBI" id="CHEBI:30413"/>
    </cofactor>
    <text evidence="12">The heme is bound between the two transmembrane subunits.</text>
</comment>
<dbReference type="NCBIfam" id="TIGR02970">
    <property type="entry name" value="succ_dehyd_cytB"/>
    <property type="match status" value="1"/>
</dbReference>
<comment type="function">
    <text evidence="1">Membrane-anchoring subunit of succinate dehydrogenase (SDH).</text>
</comment>
<dbReference type="RefSeq" id="WP_078708803.1">
    <property type="nucleotide sequence ID" value="NZ_FUXL01000008.1"/>
</dbReference>
<feature type="transmembrane region" description="Helical" evidence="13">
    <location>
        <begin position="60"/>
        <end position="81"/>
    </location>
</feature>
<dbReference type="PANTHER" id="PTHR10978:SF5">
    <property type="entry name" value="SUCCINATE DEHYDROGENASE CYTOCHROME B560 SUBUNIT, MITOCHONDRIAL"/>
    <property type="match status" value="1"/>
</dbReference>
<dbReference type="GO" id="GO:0046872">
    <property type="term" value="F:metal ion binding"/>
    <property type="evidence" value="ECO:0007669"/>
    <property type="project" value="UniProtKB-KW"/>
</dbReference>
<sequence>MSQIQKPRPLSPHIMIYRLRMTMLMSGFHRATGLALYFGMVFLTWWLVAAASGPNAFGWASWFFGSFLGYIVMLGFSWGLIHHAVGGVRHLIWDLGIGLSKEASMRWAIGTIIASVAITILLWLVVLIVA</sequence>
<dbReference type="GO" id="GO:0016020">
    <property type="term" value="C:membrane"/>
    <property type="evidence" value="ECO:0007669"/>
    <property type="project" value="UniProtKB-SubCell"/>
</dbReference>
<keyword evidence="5 12" id="KW-0349">Heme</keyword>
<keyword evidence="15" id="KW-1185">Reference proteome</keyword>
<evidence type="ECO:0000256" key="10">
    <source>
        <dbReference type="ARBA" id="ARBA00023136"/>
    </source>
</evidence>
<dbReference type="Pfam" id="PF01127">
    <property type="entry name" value="Sdh_cyt"/>
    <property type="match status" value="1"/>
</dbReference>
<dbReference type="InterPro" id="IPR018495">
    <property type="entry name" value="Succ_DH_cyt_bsu_CS"/>
</dbReference>
<comment type="subunit">
    <text evidence="11">Part of an enzyme complex containing four subunits: a flavoprotein, an iron-sulfur protein, plus two membrane-anchoring proteins, SdhC and SdhD. The complex can form homotrimers.</text>
</comment>
<dbReference type="Proteomes" id="UP000190135">
    <property type="component" value="Unassembled WGS sequence"/>
</dbReference>
<dbReference type="PIRSF" id="PIRSF000178">
    <property type="entry name" value="SDH_cyt_b560"/>
    <property type="match status" value="1"/>
</dbReference>
<dbReference type="PROSITE" id="PS01000">
    <property type="entry name" value="SDH_CYT_1"/>
    <property type="match status" value="1"/>
</dbReference>
<dbReference type="InterPro" id="IPR000701">
    <property type="entry name" value="SuccDH_FuR_B_TM-su"/>
</dbReference>
<dbReference type="GO" id="GO:0006099">
    <property type="term" value="P:tricarboxylic acid cycle"/>
    <property type="evidence" value="ECO:0007669"/>
    <property type="project" value="InterPro"/>
</dbReference>
<evidence type="ECO:0000313" key="15">
    <source>
        <dbReference type="Proteomes" id="UP000190135"/>
    </source>
</evidence>
<evidence type="ECO:0000313" key="14">
    <source>
        <dbReference type="EMBL" id="SKA20713.1"/>
    </source>
</evidence>
<evidence type="ECO:0000256" key="11">
    <source>
        <dbReference type="ARBA" id="ARBA00025912"/>
    </source>
</evidence>
<dbReference type="InterPro" id="IPR014314">
    <property type="entry name" value="Succ_DH_cytb556"/>
</dbReference>
<keyword evidence="6 13" id="KW-0812">Transmembrane</keyword>
<evidence type="ECO:0000256" key="9">
    <source>
        <dbReference type="ARBA" id="ARBA00023004"/>
    </source>
</evidence>
<evidence type="ECO:0000256" key="3">
    <source>
        <dbReference type="ARBA" id="ARBA00007244"/>
    </source>
</evidence>
<dbReference type="GO" id="GO:0009055">
    <property type="term" value="F:electron transfer activity"/>
    <property type="evidence" value="ECO:0007669"/>
    <property type="project" value="InterPro"/>
</dbReference>
<keyword evidence="9 12" id="KW-0408">Iron</keyword>
<evidence type="ECO:0000256" key="5">
    <source>
        <dbReference type="ARBA" id="ARBA00022617"/>
    </source>
</evidence>
<feature type="binding site" description="axial binding residue" evidence="12">
    <location>
        <position position="83"/>
    </location>
    <ligand>
        <name>heme</name>
        <dbReference type="ChEBI" id="CHEBI:30413"/>
        <note>ligand shared with second transmembrane subunit</note>
    </ligand>
    <ligandPart>
        <name>Fe</name>
        <dbReference type="ChEBI" id="CHEBI:18248"/>
    </ligandPart>
</feature>
<proteinExistence type="inferred from homology"/>